<feature type="binding site" evidence="8">
    <location>
        <position position="19"/>
    </location>
    <ligand>
        <name>Zn(2+)</name>
        <dbReference type="ChEBI" id="CHEBI:29105"/>
    </ligand>
</feature>
<dbReference type="Pfam" id="PF13912">
    <property type="entry name" value="zf-C2H2_6"/>
    <property type="match status" value="1"/>
</dbReference>
<feature type="domain" description="C2H2-type" evidence="10">
    <location>
        <begin position="339"/>
        <end position="361"/>
    </location>
</feature>
<evidence type="ECO:0000256" key="6">
    <source>
        <dbReference type="ARBA" id="ARBA00023242"/>
    </source>
</evidence>
<feature type="domain" description="C2H2-type" evidence="10">
    <location>
        <begin position="482"/>
        <end position="509"/>
    </location>
</feature>
<dbReference type="PROSITE" id="PS51915">
    <property type="entry name" value="ZAD"/>
    <property type="match status" value="1"/>
</dbReference>
<evidence type="ECO:0000313" key="13">
    <source>
        <dbReference type="Proteomes" id="UP001152562"/>
    </source>
</evidence>
<protein>
    <submittedName>
        <fullName evidence="12">Uncharacterized protein</fullName>
    </submittedName>
</protein>
<reference evidence="12" key="1">
    <citation type="submission" date="2022-05" db="EMBL/GenBank/DDBJ databases">
        <authorList>
            <person name="Okamura Y."/>
        </authorList>
    </citation>
    <scope>NUCLEOTIDE SEQUENCE</scope>
</reference>
<sequence length="537" mass="62933">MSAKKAKGPVIDSGICRCCGSMKKCRVLNVEYNSFGKNEVYSDMIMDCFGLLLSQLDSVMADRLVCAVCVHRIRDACDFRQQILKCEEAFLRAKIYDADDNEQPLESPKLEVKTEHLEEDDRSPSPTLDIEDIPLSDIKKEMNPLCVKPETEVEEIKNVKTLSEEPLPKKPKIIKKKCLPQPKLPMSMLQQKIREQDPSYTTKSNIYTIVENSFACPFRCRHNNLLCYYCAETFTDPELLRNHTISHKTKNFFMAERNSTLKLDVTRVDCRLCPTKINSLDEFKQHISSVHSKKYYFNAKDSILPFRLLKEDTKCAICDRTFPYFHALNRHMNEHYNNYVCELCGLGFVDRARFLVHQQRHEKASVPCEICGKVFRMLSYKEVHVDRVHNKRGRVYCPKCDVTFMSYQQKLKHLVLVHGEEPLSFPCNLCDRVFDTRRMFTIHKRKVHLKDFRYECQCCGQKFFTRSALNNHMPVHTGERNFKCKFCDKSYPRLKTLKDHIRIHTNDRRYRCHICGQAFIQNCSLKGHLKSQHPEYT</sequence>
<evidence type="ECO:0000256" key="5">
    <source>
        <dbReference type="ARBA" id="ARBA00022833"/>
    </source>
</evidence>
<dbReference type="Gene3D" id="3.30.160.60">
    <property type="entry name" value="Classic Zinc Finger"/>
    <property type="match status" value="6"/>
</dbReference>
<proteinExistence type="predicted"/>
<dbReference type="EMBL" id="CALOZG010000051">
    <property type="protein sequence ID" value="CAH4035901.1"/>
    <property type="molecule type" value="Genomic_DNA"/>
</dbReference>
<feature type="binding site" evidence="8">
    <location>
        <position position="66"/>
    </location>
    <ligand>
        <name>Zn(2+)</name>
        <dbReference type="ChEBI" id="CHEBI:29105"/>
    </ligand>
</feature>
<keyword evidence="2 8" id="KW-0479">Metal-binding</keyword>
<keyword evidence="5 8" id="KW-0862">Zinc</keyword>
<feature type="binding site" evidence="8">
    <location>
        <position position="16"/>
    </location>
    <ligand>
        <name>Zn(2+)</name>
        <dbReference type="ChEBI" id="CHEBI:29105"/>
    </ligand>
</feature>
<evidence type="ECO:0000259" key="10">
    <source>
        <dbReference type="PROSITE" id="PS50157"/>
    </source>
</evidence>
<evidence type="ECO:0000256" key="8">
    <source>
        <dbReference type="PROSITE-ProRule" id="PRU01263"/>
    </source>
</evidence>
<dbReference type="AlphaFoldDB" id="A0A9P0XI50"/>
<comment type="caution">
    <text evidence="12">The sequence shown here is derived from an EMBL/GenBank/DDBJ whole genome shotgun (WGS) entry which is preliminary data.</text>
</comment>
<evidence type="ECO:0000256" key="1">
    <source>
        <dbReference type="ARBA" id="ARBA00004123"/>
    </source>
</evidence>
<evidence type="ECO:0000256" key="2">
    <source>
        <dbReference type="ARBA" id="ARBA00022723"/>
    </source>
</evidence>
<evidence type="ECO:0000256" key="7">
    <source>
        <dbReference type="PROSITE-ProRule" id="PRU00042"/>
    </source>
</evidence>
<feature type="domain" description="C2H2-type" evidence="10">
    <location>
        <begin position="313"/>
        <end position="340"/>
    </location>
</feature>
<evidence type="ECO:0000313" key="12">
    <source>
        <dbReference type="EMBL" id="CAH4035901.1"/>
    </source>
</evidence>
<keyword evidence="13" id="KW-1185">Reference proteome</keyword>
<dbReference type="GO" id="GO:0008270">
    <property type="term" value="F:zinc ion binding"/>
    <property type="evidence" value="ECO:0007669"/>
    <property type="project" value="UniProtKB-UniRule"/>
</dbReference>
<feature type="domain" description="ZAD" evidence="11">
    <location>
        <begin position="14"/>
        <end position="93"/>
    </location>
</feature>
<dbReference type="InterPro" id="IPR050888">
    <property type="entry name" value="ZnF_C2H2-type_TF"/>
</dbReference>
<dbReference type="FunFam" id="3.30.160.60:FF:000870">
    <property type="entry name" value="zinc finger protein 197 isoform X1"/>
    <property type="match status" value="1"/>
</dbReference>
<gene>
    <name evidence="12" type="ORF">PIBRA_LOCUS11846</name>
</gene>
<keyword evidence="6" id="KW-0539">Nucleus</keyword>
<dbReference type="PROSITE" id="PS50157">
    <property type="entry name" value="ZINC_FINGER_C2H2_2"/>
    <property type="match status" value="6"/>
</dbReference>
<feature type="binding site" evidence="8">
    <location>
        <position position="69"/>
    </location>
    <ligand>
        <name>Zn(2+)</name>
        <dbReference type="ChEBI" id="CHEBI:29105"/>
    </ligand>
</feature>
<organism evidence="12 13">
    <name type="scientific">Pieris brassicae</name>
    <name type="common">White butterfly</name>
    <name type="synonym">Large white butterfly</name>
    <dbReference type="NCBI Taxonomy" id="7116"/>
    <lineage>
        <taxon>Eukaryota</taxon>
        <taxon>Metazoa</taxon>
        <taxon>Ecdysozoa</taxon>
        <taxon>Arthropoda</taxon>
        <taxon>Hexapoda</taxon>
        <taxon>Insecta</taxon>
        <taxon>Pterygota</taxon>
        <taxon>Neoptera</taxon>
        <taxon>Endopterygota</taxon>
        <taxon>Lepidoptera</taxon>
        <taxon>Glossata</taxon>
        <taxon>Ditrysia</taxon>
        <taxon>Papilionoidea</taxon>
        <taxon>Pieridae</taxon>
        <taxon>Pierinae</taxon>
        <taxon>Pieris</taxon>
    </lineage>
</organism>
<dbReference type="InterPro" id="IPR012934">
    <property type="entry name" value="Znf_AD"/>
</dbReference>
<name>A0A9P0XI50_PIEBR</name>
<dbReference type="SMART" id="SM00355">
    <property type="entry name" value="ZnF_C2H2"/>
    <property type="match status" value="10"/>
</dbReference>
<feature type="region of interest" description="Disordered" evidence="9">
    <location>
        <begin position="104"/>
        <end position="130"/>
    </location>
</feature>
<comment type="subcellular location">
    <subcellularLocation>
        <location evidence="1">Nucleus</location>
    </subcellularLocation>
</comment>
<feature type="domain" description="C2H2-type" evidence="10">
    <location>
        <begin position="425"/>
        <end position="453"/>
    </location>
</feature>
<dbReference type="SMART" id="SM00868">
    <property type="entry name" value="zf-AD"/>
    <property type="match status" value="1"/>
</dbReference>
<dbReference type="GO" id="GO:0005634">
    <property type="term" value="C:nucleus"/>
    <property type="evidence" value="ECO:0007669"/>
    <property type="project" value="UniProtKB-SubCell"/>
</dbReference>
<dbReference type="PROSITE" id="PS00028">
    <property type="entry name" value="ZINC_FINGER_C2H2_1"/>
    <property type="match status" value="8"/>
</dbReference>
<evidence type="ECO:0000256" key="9">
    <source>
        <dbReference type="SAM" id="MobiDB-lite"/>
    </source>
</evidence>
<feature type="domain" description="C2H2-type" evidence="10">
    <location>
        <begin position="510"/>
        <end position="537"/>
    </location>
</feature>
<feature type="domain" description="C2H2-type" evidence="10">
    <location>
        <begin position="454"/>
        <end position="481"/>
    </location>
</feature>
<dbReference type="Pfam" id="PF00096">
    <property type="entry name" value="zf-C2H2"/>
    <property type="match status" value="3"/>
</dbReference>
<evidence type="ECO:0000259" key="11">
    <source>
        <dbReference type="PROSITE" id="PS51915"/>
    </source>
</evidence>
<dbReference type="Proteomes" id="UP001152562">
    <property type="component" value="Unassembled WGS sequence"/>
</dbReference>
<evidence type="ECO:0000256" key="4">
    <source>
        <dbReference type="ARBA" id="ARBA00022771"/>
    </source>
</evidence>
<keyword evidence="4 7" id="KW-0863">Zinc-finger</keyword>
<dbReference type="SUPFAM" id="SSF57667">
    <property type="entry name" value="beta-beta-alpha zinc fingers"/>
    <property type="match status" value="4"/>
</dbReference>
<dbReference type="FunFam" id="3.30.160.60:FF:000145">
    <property type="entry name" value="Zinc finger protein 574"/>
    <property type="match status" value="1"/>
</dbReference>
<dbReference type="InterPro" id="IPR013087">
    <property type="entry name" value="Znf_C2H2_type"/>
</dbReference>
<accession>A0A9P0XI50</accession>
<evidence type="ECO:0000256" key="3">
    <source>
        <dbReference type="ARBA" id="ARBA00022737"/>
    </source>
</evidence>
<dbReference type="InterPro" id="IPR036236">
    <property type="entry name" value="Znf_C2H2_sf"/>
</dbReference>
<keyword evidence="3" id="KW-0677">Repeat</keyword>
<dbReference type="PANTHER" id="PTHR24406">
    <property type="entry name" value="TRANSCRIPTIONAL REPRESSOR CTCFL-RELATED"/>
    <property type="match status" value="1"/>
</dbReference>